<name>A0A1L9S7J1_9EURO</name>
<dbReference type="EMBL" id="KV878354">
    <property type="protein sequence ID" value="OJJ43122.1"/>
    <property type="molecule type" value="Genomic_DNA"/>
</dbReference>
<dbReference type="AlphaFoldDB" id="A0A1L9S7J1"/>
<protein>
    <submittedName>
        <fullName evidence="1">Uncharacterized protein</fullName>
    </submittedName>
</protein>
<proteinExistence type="predicted"/>
<dbReference type="RefSeq" id="XP_022577632.1">
    <property type="nucleotide sequence ID" value="XM_022727485.1"/>
</dbReference>
<gene>
    <name evidence="1" type="ORF">ASPZODRAFT_19814</name>
</gene>
<dbReference type="GeneID" id="34613949"/>
<dbReference type="VEuPathDB" id="FungiDB:ASPZODRAFT_19814"/>
<evidence type="ECO:0000313" key="2">
    <source>
        <dbReference type="Proteomes" id="UP000184188"/>
    </source>
</evidence>
<keyword evidence="2" id="KW-1185">Reference proteome</keyword>
<reference evidence="2" key="1">
    <citation type="journal article" date="2017" name="Genome Biol.">
        <title>Comparative genomics reveals high biological diversity and specific adaptations in the industrially and medically important fungal genus Aspergillus.</title>
        <authorList>
            <person name="de Vries R.P."/>
            <person name="Riley R."/>
            <person name="Wiebenga A."/>
            <person name="Aguilar-Osorio G."/>
            <person name="Amillis S."/>
            <person name="Uchima C.A."/>
            <person name="Anderluh G."/>
            <person name="Asadollahi M."/>
            <person name="Askin M."/>
            <person name="Barry K."/>
            <person name="Battaglia E."/>
            <person name="Bayram O."/>
            <person name="Benocci T."/>
            <person name="Braus-Stromeyer S.A."/>
            <person name="Caldana C."/>
            <person name="Canovas D."/>
            <person name="Cerqueira G.C."/>
            <person name="Chen F."/>
            <person name="Chen W."/>
            <person name="Choi C."/>
            <person name="Clum A."/>
            <person name="Dos Santos R.A."/>
            <person name="Damasio A.R."/>
            <person name="Diallinas G."/>
            <person name="Emri T."/>
            <person name="Fekete E."/>
            <person name="Flipphi M."/>
            <person name="Freyberg S."/>
            <person name="Gallo A."/>
            <person name="Gournas C."/>
            <person name="Habgood R."/>
            <person name="Hainaut M."/>
            <person name="Harispe M.L."/>
            <person name="Henrissat B."/>
            <person name="Hilden K.S."/>
            <person name="Hope R."/>
            <person name="Hossain A."/>
            <person name="Karabika E."/>
            <person name="Karaffa L."/>
            <person name="Karanyi Z."/>
            <person name="Krasevec N."/>
            <person name="Kuo A."/>
            <person name="Kusch H."/>
            <person name="LaButti K."/>
            <person name="Lagendijk E.L."/>
            <person name="Lapidus A."/>
            <person name="Levasseur A."/>
            <person name="Lindquist E."/>
            <person name="Lipzen A."/>
            <person name="Logrieco A.F."/>
            <person name="MacCabe A."/>
            <person name="Maekelae M.R."/>
            <person name="Malavazi I."/>
            <person name="Melin P."/>
            <person name="Meyer V."/>
            <person name="Mielnichuk N."/>
            <person name="Miskei M."/>
            <person name="Molnar A.P."/>
            <person name="Mule G."/>
            <person name="Ngan C.Y."/>
            <person name="Orejas M."/>
            <person name="Orosz E."/>
            <person name="Ouedraogo J.P."/>
            <person name="Overkamp K.M."/>
            <person name="Park H.-S."/>
            <person name="Perrone G."/>
            <person name="Piumi F."/>
            <person name="Punt P.J."/>
            <person name="Ram A.F."/>
            <person name="Ramon A."/>
            <person name="Rauscher S."/>
            <person name="Record E."/>
            <person name="Riano-Pachon D.M."/>
            <person name="Robert V."/>
            <person name="Roehrig J."/>
            <person name="Ruller R."/>
            <person name="Salamov A."/>
            <person name="Salih N.S."/>
            <person name="Samson R.A."/>
            <person name="Sandor E."/>
            <person name="Sanguinetti M."/>
            <person name="Schuetze T."/>
            <person name="Sepcic K."/>
            <person name="Shelest E."/>
            <person name="Sherlock G."/>
            <person name="Sophianopoulou V."/>
            <person name="Squina F.M."/>
            <person name="Sun H."/>
            <person name="Susca A."/>
            <person name="Todd R.B."/>
            <person name="Tsang A."/>
            <person name="Unkles S.E."/>
            <person name="van de Wiele N."/>
            <person name="van Rossen-Uffink D."/>
            <person name="Oliveira J.V."/>
            <person name="Vesth T.C."/>
            <person name="Visser J."/>
            <person name="Yu J.-H."/>
            <person name="Zhou M."/>
            <person name="Andersen M.R."/>
            <person name="Archer D.B."/>
            <person name="Baker S.E."/>
            <person name="Benoit I."/>
            <person name="Brakhage A.A."/>
            <person name="Braus G.H."/>
            <person name="Fischer R."/>
            <person name="Frisvad J.C."/>
            <person name="Goldman G.H."/>
            <person name="Houbraken J."/>
            <person name="Oakley B."/>
            <person name="Pocsi I."/>
            <person name="Scazzocchio C."/>
            <person name="Seiboth B."/>
            <person name="vanKuyk P.A."/>
            <person name="Wortman J."/>
            <person name="Dyer P.S."/>
            <person name="Grigoriev I.V."/>
        </authorList>
    </citation>
    <scope>NUCLEOTIDE SEQUENCE [LARGE SCALE GENOMIC DNA]</scope>
    <source>
        <strain evidence="2">CBS 506.65</strain>
    </source>
</reference>
<sequence>MGGMVLYAWTGVLKVFWSRNIQASLLSPTTTTTTTATATATATATSSSGTSAGITASTAVDWATIHFPGGKREPVTRTDKHHGD</sequence>
<dbReference type="Proteomes" id="UP000184188">
    <property type="component" value="Unassembled WGS sequence"/>
</dbReference>
<organism evidence="1 2">
    <name type="scientific">Penicilliopsis zonata CBS 506.65</name>
    <dbReference type="NCBI Taxonomy" id="1073090"/>
    <lineage>
        <taxon>Eukaryota</taxon>
        <taxon>Fungi</taxon>
        <taxon>Dikarya</taxon>
        <taxon>Ascomycota</taxon>
        <taxon>Pezizomycotina</taxon>
        <taxon>Eurotiomycetes</taxon>
        <taxon>Eurotiomycetidae</taxon>
        <taxon>Eurotiales</taxon>
        <taxon>Aspergillaceae</taxon>
        <taxon>Penicilliopsis</taxon>
    </lineage>
</organism>
<accession>A0A1L9S7J1</accession>
<evidence type="ECO:0000313" key="1">
    <source>
        <dbReference type="EMBL" id="OJJ43122.1"/>
    </source>
</evidence>